<dbReference type="PANTHER" id="PTHR43877:SF2">
    <property type="entry name" value="AMINOALKYLPHOSPHONATE N-ACETYLTRANSFERASE-RELATED"/>
    <property type="match status" value="1"/>
</dbReference>
<keyword evidence="2" id="KW-0012">Acyltransferase</keyword>
<evidence type="ECO:0000256" key="2">
    <source>
        <dbReference type="ARBA" id="ARBA00023315"/>
    </source>
</evidence>
<evidence type="ECO:0000256" key="1">
    <source>
        <dbReference type="ARBA" id="ARBA00022679"/>
    </source>
</evidence>
<evidence type="ECO:0000259" key="3">
    <source>
        <dbReference type="PROSITE" id="PS51186"/>
    </source>
</evidence>
<name>A0A1Y1HQI9_KLENI</name>
<dbReference type="OMA" id="FRRSFNC"/>
<dbReference type="InterPro" id="IPR016181">
    <property type="entry name" value="Acyl_CoA_acyltransferase"/>
</dbReference>
<dbReference type="PROSITE" id="PS51186">
    <property type="entry name" value="GNAT"/>
    <property type="match status" value="1"/>
</dbReference>
<keyword evidence="5" id="KW-1185">Reference proteome</keyword>
<dbReference type="Gene3D" id="3.40.630.30">
    <property type="match status" value="1"/>
</dbReference>
<dbReference type="GO" id="GO:0016747">
    <property type="term" value="F:acyltransferase activity, transferring groups other than amino-acyl groups"/>
    <property type="evidence" value="ECO:0007669"/>
    <property type="project" value="InterPro"/>
</dbReference>
<dbReference type="SUPFAM" id="SSF55729">
    <property type="entry name" value="Acyl-CoA N-acyltransferases (Nat)"/>
    <property type="match status" value="1"/>
</dbReference>
<dbReference type="Proteomes" id="UP000054558">
    <property type="component" value="Unassembled WGS sequence"/>
</dbReference>
<keyword evidence="1" id="KW-0808">Transferase</keyword>
<sequence>MAPSSAFSLRPLEEADIPAAAEVACEAFNSFNETVGLPPEVPSPDPFVEVIAAKLRSPLSFSVLAVNREGQPIGSNFIVGDPDSKIWTMGPVNVSTKANSAGVGRAIVKACVDHAEKEGAKSLRLVQLTSNPKAFSLYTKFGFDPKFVAAYFEGYPSKPLEVASGYTVRRLEEGDIPGCDALFLAPNGYSFAKTLSGFTKGWPFPMFVALKDGEVVAYTTAFLVMGHVVAKDEDAFVALFSGASAQLREMGAPPPTFHLPVAIHPELCRWCLSVGLKLVRHTWIMVKGEFKELPREPLYCPSIDWH</sequence>
<evidence type="ECO:0000313" key="5">
    <source>
        <dbReference type="Proteomes" id="UP000054558"/>
    </source>
</evidence>
<organism evidence="4 5">
    <name type="scientific">Klebsormidium nitens</name>
    <name type="common">Green alga</name>
    <name type="synonym">Ulothrix nitens</name>
    <dbReference type="NCBI Taxonomy" id="105231"/>
    <lineage>
        <taxon>Eukaryota</taxon>
        <taxon>Viridiplantae</taxon>
        <taxon>Streptophyta</taxon>
        <taxon>Klebsormidiophyceae</taxon>
        <taxon>Klebsormidiales</taxon>
        <taxon>Klebsormidiaceae</taxon>
        <taxon>Klebsormidium</taxon>
    </lineage>
</organism>
<evidence type="ECO:0000313" key="4">
    <source>
        <dbReference type="EMBL" id="GAQ80343.1"/>
    </source>
</evidence>
<dbReference type="PANTHER" id="PTHR43877">
    <property type="entry name" value="AMINOALKYLPHOSPHONATE N-ACETYLTRANSFERASE-RELATED-RELATED"/>
    <property type="match status" value="1"/>
</dbReference>
<proteinExistence type="predicted"/>
<accession>A0A1Y1HQI9</accession>
<dbReference type="InterPro" id="IPR000182">
    <property type="entry name" value="GNAT_dom"/>
</dbReference>
<feature type="domain" description="N-acetyltransferase" evidence="3">
    <location>
        <begin position="7"/>
        <end position="161"/>
    </location>
</feature>
<gene>
    <name evidence="4" type="ORF">KFL_000520140</name>
</gene>
<dbReference type="OrthoDB" id="1913299at2759"/>
<dbReference type="InterPro" id="IPR050832">
    <property type="entry name" value="Bact_Acetyltransf"/>
</dbReference>
<reference evidence="4 5" key="1">
    <citation type="journal article" date="2014" name="Nat. Commun.">
        <title>Klebsormidium flaccidum genome reveals primary factors for plant terrestrial adaptation.</title>
        <authorList>
            <person name="Hori K."/>
            <person name="Maruyama F."/>
            <person name="Fujisawa T."/>
            <person name="Togashi T."/>
            <person name="Yamamoto N."/>
            <person name="Seo M."/>
            <person name="Sato S."/>
            <person name="Yamada T."/>
            <person name="Mori H."/>
            <person name="Tajima N."/>
            <person name="Moriyama T."/>
            <person name="Ikeuchi M."/>
            <person name="Watanabe M."/>
            <person name="Wada H."/>
            <person name="Kobayashi K."/>
            <person name="Saito M."/>
            <person name="Masuda T."/>
            <person name="Sasaki-Sekimoto Y."/>
            <person name="Mashiguchi K."/>
            <person name="Awai K."/>
            <person name="Shimojima M."/>
            <person name="Masuda S."/>
            <person name="Iwai M."/>
            <person name="Nobusawa T."/>
            <person name="Narise T."/>
            <person name="Kondo S."/>
            <person name="Saito H."/>
            <person name="Sato R."/>
            <person name="Murakawa M."/>
            <person name="Ihara Y."/>
            <person name="Oshima-Yamada Y."/>
            <person name="Ohtaka K."/>
            <person name="Satoh M."/>
            <person name="Sonobe K."/>
            <person name="Ishii M."/>
            <person name="Ohtani R."/>
            <person name="Kanamori-Sato M."/>
            <person name="Honoki R."/>
            <person name="Miyazaki D."/>
            <person name="Mochizuki H."/>
            <person name="Umetsu J."/>
            <person name="Higashi K."/>
            <person name="Shibata D."/>
            <person name="Kamiya Y."/>
            <person name="Sato N."/>
            <person name="Nakamura Y."/>
            <person name="Tabata S."/>
            <person name="Ida S."/>
            <person name="Kurokawa K."/>
            <person name="Ohta H."/>
        </authorList>
    </citation>
    <scope>NUCLEOTIDE SEQUENCE [LARGE SCALE GENOMIC DNA]</scope>
    <source>
        <strain evidence="4 5">NIES-2285</strain>
    </source>
</reference>
<dbReference type="AlphaFoldDB" id="A0A1Y1HQI9"/>
<dbReference type="Pfam" id="PF00583">
    <property type="entry name" value="Acetyltransf_1"/>
    <property type="match status" value="1"/>
</dbReference>
<protein>
    <recommendedName>
        <fullName evidence="3">N-acetyltransferase domain-containing protein</fullName>
    </recommendedName>
</protein>
<dbReference type="EMBL" id="DF237001">
    <property type="protein sequence ID" value="GAQ80343.1"/>
    <property type="molecule type" value="Genomic_DNA"/>
</dbReference>